<feature type="domain" description="TonB C-terminal" evidence="7">
    <location>
        <begin position="148"/>
        <end position="245"/>
    </location>
</feature>
<protein>
    <recommendedName>
        <fullName evidence="5">Protein TonB</fullName>
    </recommendedName>
</protein>
<dbReference type="InterPro" id="IPR050972">
    <property type="entry name" value="SDr-like"/>
</dbReference>
<evidence type="ECO:0000259" key="7">
    <source>
        <dbReference type="PROSITE" id="PS52015"/>
    </source>
</evidence>
<keyword evidence="5" id="KW-1003">Cell membrane</keyword>
<dbReference type="EMBL" id="JACHWY010000001">
    <property type="protein sequence ID" value="MBB3047374.1"/>
    <property type="molecule type" value="Genomic_DNA"/>
</dbReference>
<evidence type="ECO:0000256" key="3">
    <source>
        <dbReference type="ARBA" id="ARBA00022989"/>
    </source>
</evidence>
<dbReference type="PROSITE" id="PS52015">
    <property type="entry name" value="TONB_CTD"/>
    <property type="match status" value="1"/>
</dbReference>
<keyword evidence="3" id="KW-1133">Transmembrane helix</keyword>
<dbReference type="InterPro" id="IPR006260">
    <property type="entry name" value="TonB/TolA_C"/>
</dbReference>
<comment type="subcellular location">
    <subcellularLocation>
        <location evidence="5">Cell inner membrane</location>
        <topology evidence="5">Single-pass membrane protein</topology>
        <orientation evidence="5">Periplasmic side</orientation>
    </subcellularLocation>
    <subcellularLocation>
        <location evidence="1">Membrane</location>
        <topology evidence="1">Single-pass membrane protein</topology>
    </subcellularLocation>
</comment>
<evidence type="ECO:0000313" key="9">
    <source>
        <dbReference type="Proteomes" id="UP000537130"/>
    </source>
</evidence>
<keyword evidence="2" id="KW-0812">Transmembrane</keyword>
<dbReference type="SUPFAM" id="SSF74653">
    <property type="entry name" value="TolA/TonB C-terminal domain"/>
    <property type="match status" value="1"/>
</dbReference>
<dbReference type="Proteomes" id="UP000537130">
    <property type="component" value="Unassembled WGS sequence"/>
</dbReference>
<dbReference type="PRINTS" id="PR01374">
    <property type="entry name" value="TONBPROTEIN"/>
</dbReference>
<reference evidence="8 9" key="1">
    <citation type="submission" date="2020-08" db="EMBL/GenBank/DDBJ databases">
        <title>Genomic Encyclopedia of Type Strains, Phase III (KMG-III): the genomes of soil and plant-associated and newly described type strains.</title>
        <authorList>
            <person name="Whitman W."/>
        </authorList>
    </citation>
    <scope>NUCLEOTIDE SEQUENCE [LARGE SCALE GENOMIC DNA]</scope>
    <source>
        <strain evidence="8 9">CECT 8654</strain>
    </source>
</reference>
<dbReference type="InterPro" id="IPR014161">
    <property type="entry name" value="Tol-Pal_TolA"/>
</dbReference>
<gene>
    <name evidence="8" type="ORF">FHR99_001610</name>
</gene>
<evidence type="ECO:0000256" key="1">
    <source>
        <dbReference type="ARBA" id="ARBA00004167"/>
    </source>
</evidence>
<dbReference type="GO" id="GO:0031992">
    <property type="term" value="F:energy transducer activity"/>
    <property type="evidence" value="ECO:0007669"/>
    <property type="project" value="InterPro"/>
</dbReference>
<accession>A0A7W4Z5D3</accession>
<feature type="region of interest" description="Disordered" evidence="6">
    <location>
        <begin position="50"/>
        <end position="138"/>
    </location>
</feature>
<dbReference type="AlphaFoldDB" id="A0A7W4Z5D3"/>
<name>A0A7W4Z5D3_9GAMM</name>
<dbReference type="RefSeq" id="WP_183410003.1">
    <property type="nucleotide sequence ID" value="NZ_JACHWY010000001.1"/>
</dbReference>
<keyword evidence="5" id="KW-0735">Signal-anchor</keyword>
<dbReference type="PANTHER" id="PTHR34403">
    <property type="entry name" value="TOL-PAL SYSTEM PROTEIN TOLA"/>
    <property type="match status" value="1"/>
</dbReference>
<feature type="compositionally biased region" description="Basic and acidic residues" evidence="6">
    <location>
        <begin position="63"/>
        <end position="130"/>
    </location>
</feature>
<dbReference type="Gene3D" id="3.30.1150.10">
    <property type="match status" value="1"/>
</dbReference>
<organism evidence="8 9">
    <name type="scientific">Litorivivens lipolytica</name>
    <dbReference type="NCBI Taxonomy" id="1524264"/>
    <lineage>
        <taxon>Bacteria</taxon>
        <taxon>Pseudomonadati</taxon>
        <taxon>Pseudomonadota</taxon>
        <taxon>Gammaproteobacteria</taxon>
        <taxon>Litorivivens</taxon>
    </lineage>
</organism>
<evidence type="ECO:0000256" key="2">
    <source>
        <dbReference type="ARBA" id="ARBA00022692"/>
    </source>
</evidence>
<dbReference type="GO" id="GO:0030288">
    <property type="term" value="C:outer membrane-bounded periplasmic space"/>
    <property type="evidence" value="ECO:0007669"/>
    <property type="project" value="InterPro"/>
</dbReference>
<dbReference type="NCBIfam" id="TIGR01352">
    <property type="entry name" value="tonB_Cterm"/>
    <property type="match status" value="1"/>
</dbReference>
<keyword evidence="9" id="KW-1185">Reference proteome</keyword>
<dbReference type="InterPro" id="IPR037682">
    <property type="entry name" value="TonB_C"/>
</dbReference>
<dbReference type="NCBIfam" id="TIGR02794">
    <property type="entry name" value="tolA_full"/>
    <property type="match status" value="1"/>
</dbReference>
<dbReference type="GO" id="GO:0043213">
    <property type="term" value="P:bacteriocin transport"/>
    <property type="evidence" value="ECO:0007669"/>
    <property type="project" value="InterPro"/>
</dbReference>
<evidence type="ECO:0000256" key="4">
    <source>
        <dbReference type="ARBA" id="ARBA00023136"/>
    </source>
</evidence>
<dbReference type="GO" id="GO:0005886">
    <property type="term" value="C:plasma membrane"/>
    <property type="evidence" value="ECO:0007669"/>
    <property type="project" value="UniProtKB-SubCell"/>
</dbReference>
<evidence type="ECO:0000256" key="5">
    <source>
        <dbReference type="RuleBase" id="RU362123"/>
    </source>
</evidence>
<dbReference type="InterPro" id="IPR003538">
    <property type="entry name" value="TonB"/>
</dbReference>
<keyword evidence="4" id="KW-0472">Membrane</keyword>
<dbReference type="GO" id="GO:0015891">
    <property type="term" value="P:siderophore transport"/>
    <property type="evidence" value="ECO:0007669"/>
    <property type="project" value="InterPro"/>
</dbReference>
<dbReference type="GO" id="GO:0019534">
    <property type="term" value="F:toxin transmembrane transporter activity"/>
    <property type="evidence" value="ECO:0007669"/>
    <property type="project" value="InterPro"/>
</dbReference>
<dbReference type="GO" id="GO:0015031">
    <property type="term" value="P:protein transport"/>
    <property type="evidence" value="ECO:0007669"/>
    <property type="project" value="UniProtKB-UniRule"/>
</dbReference>
<dbReference type="Pfam" id="PF13103">
    <property type="entry name" value="TonB_2"/>
    <property type="match status" value="1"/>
</dbReference>
<proteinExistence type="inferred from homology"/>
<keyword evidence="5" id="KW-0653">Protein transport</keyword>
<comment type="caution">
    <text evidence="8">The sequence shown here is derived from an EMBL/GenBank/DDBJ whole genome shotgun (WGS) entry which is preliminary data.</text>
</comment>
<evidence type="ECO:0000256" key="6">
    <source>
        <dbReference type="SAM" id="MobiDB-lite"/>
    </source>
</evidence>
<evidence type="ECO:0000313" key="8">
    <source>
        <dbReference type="EMBL" id="MBB3047374.1"/>
    </source>
</evidence>
<dbReference type="PANTHER" id="PTHR34403:SF14">
    <property type="entry name" value="OS05G0225800 PROTEIN"/>
    <property type="match status" value="1"/>
</dbReference>
<comment type="function">
    <text evidence="5">Interacts with outer membrane receptor proteins that carry out high-affinity binding and energy dependent uptake into the periplasmic space of specific substrates. It could act to transduce energy from the cytoplasmic membrane to specific energy-requiring processes in the outer membrane, resulting in the release into the periplasm of ligands bound by these outer membrane proteins.</text>
</comment>
<keyword evidence="5" id="KW-0813">Transport</keyword>
<sequence length="245" mass="27769">MWLSFIKPLLLTLLMHGIGIALLVFGLPDAEDKLLARPMPKFVNAELVVLEKPQPKPKPAPKPKPEPKPAPKPEPKPAPKPEPKPQPKPEPKKEPAPKPKVDEAKKKAEQEKAEQARRDALKEQQRRELESALSEDEELLEAQEQRQVAATYESRIARAVELAWSRPPSARDGMRVKLRIRLIPTGEVVDVKVIDSSGDAAFDRSALQAVQKVGGFPELQNVEYRVFKQYFETFVFDFRPEDLRR</sequence>
<comment type="similarity">
    <text evidence="5">Belongs to the TonB family.</text>
</comment>
<keyword evidence="5" id="KW-0997">Cell inner membrane</keyword>